<dbReference type="Proteomes" id="UP000306912">
    <property type="component" value="Unassembled WGS sequence"/>
</dbReference>
<keyword evidence="3" id="KW-1185">Reference proteome</keyword>
<dbReference type="InterPro" id="IPR011604">
    <property type="entry name" value="PDDEXK-like_dom_sf"/>
</dbReference>
<dbReference type="InParanoid" id="A0A5R8Q7H1"/>
<evidence type="ECO:0000313" key="3">
    <source>
        <dbReference type="Proteomes" id="UP000306912"/>
    </source>
</evidence>
<dbReference type="Pfam" id="PF10926">
    <property type="entry name" value="DUF2800"/>
    <property type="match status" value="1"/>
</dbReference>
<feature type="compositionally biased region" description="Basic and acidic residues" evidence="1">
    <location>
        <begin position="378"/>
        <end position="389"/>
    </location>
</feature>
<dbReference type="Gene3D" id="3.90.320.10">
    <property type="match status" value="1"/>
</dbReference>
<feature type="region of interest" description="Disordered" evidence="1">
    <location>
        <begin position="360"/>
        <end position="389"/>
    </location>
</feature>
<sequence length="389" mass="43376">MSDHAKLSASGASRWLACPGSIQMEAGRPDKVSPYAEEGTAAHLVAELTLRRDFFGEKPALTKKETALLKKYKNKDFKDNVQRFVDYVHEMYNLSTAGSDEPPTIMFEERLKYTDWVEDGFGTGDAILIADKVLHVIDLKFGEGVLVSAEGNPQLMLYGLGAYQNYGQLYDFENVSLHIVQPRRDHVSVYDISVEDLLSWGGNVVKPGALKTTEEDAPLCVGDHCRFCKAQAICRAQYDKNMELAKTEFKNLEKVSIDEIAEVISEIDTIRKWLTAVEKYALEEALSGTKVPGFKVVAGRSNRKYSDPDKIAKTLIDNGIAEALIYERNMLSITNLEKAVGKKQLNELVGDLIVKPPGAPTLVPESDKRAEYNSAQNDFKELKEIDDNE</sequence>
<organism evidence="2 3">
    <name type="scientific">Culicoidibacter larvae</name>
    <dbReference type="NCBI Taxonomy" id="2579976"/>
    <lineage>
        <taxon>Bacteria</taxon>
        <taxon>Bacillati</taxon>
        <taxon>Bacillota</taxon>
        <taxon>Culicoidibacteria</taxon>
        <taxon>Culicoidibacterales</taxon>
        <taxon>Culicoidibacteraceae</taxon>
        <taxon>Culicoidibacter</taxon>
    </lineage>
</organism>
<proteinExistence type="predicted"/>
<accession>A0A5R8Q7H1</accession>
<name>A0A5R8Q7H1_9FIRM</name>
<dbReference type="OrthoDB" id="9766061at2"/>
<protein>
    <submittedName>
        <fullName evidence="2">DUF2800 domain-containing protein</fullName>
    </submittedName>
</protein>
<evidence type="ECO:0000256" key="1">
    <source>
        <dbReference type="SAM" id="MobiDB-lite"/>
    </source>
</evidence>
<dbReference type="RefSeq" id="WP_138192307.1">
    <property type="nucleotide sequence ID" value="NZ_VBWP01000012.1"/>
</dbReference>
<dbReference type="AlphaFoldDB" id="A0A5R8Q7H1"/>
<comment type="caution">
    <text evidence="2">The sequence shown here is derived from an EMBL/GenBank/DDBJ whole genome shotgun (WGS) entry which is preliminary data.</text>
</comment>
<gene>
    <name evidence="2" type="ORF">FEZ08_10915</name>
</gene>
<dbReference type="EMBL" id="VBWP01000012">
    <property type="protein sequence ID" value="TLG71397.1"/>
    <property type="molecule type" value="Genomic_DNA"/>
</dbReference>
<dbReference type="InterPro" id="IPR021229">
    <property type="entry name" value="DUF2800"/>
</dbReference>
<reference evidence="2 3" key="1">
    <citation type="submission" date="2019-05" db="EMBL/GenBank/DDBJ databases">
        <title>Culicoidintestinum kansasii gen. nov., sp. nov. from the gastrointestinal tract of the biting midge, Culicoides sonorensis.</title>
        <authorList>
            <person name="Neupane S."/>
            <person name="Ghosh A."/>
            <person name="Gunther S."/>
            <person name="Martin K."/>
            <person name="Zurek L."/>
        </authorList>
    </citation>
    <scope>NUCLEOTIDE SEQUENCE [LARGE SCALE GENOMIC DNA]</scope>
    <source>
        <strain evidence="2 3">CS-1</strain>
    </source>
</reference>
<evidence type="ECO:0000313" key="2">
    <source>
        <dbReference type="EMBL" id="TLG71397.1"/>
    </source>
</evidence>